<accession>A0A1H8NG96</accession>
<dbReference type="GO" id="GO:0046474">
    <property type="term" value="P:glycerophospholipid biosynthetic process"/>
    <property type="evidence" value="ECO:0007669"/>
    <property type="project" value="UniProtKB-UniRule"/>
</dbReference>
<dbReference type="PANTHER" id="PTHR42723">
    <property type="entry name" value="CHLOROPHYLL SYNTHASE"/>
    <property type="match status" value="1"/>
</dbReference>
<keyword evidence="2 12" id="KW-1003">Cell membrane</keyword>
<dbReference type="GO" id="GO:0005886">
    <property type="term" value="C:plasma membrane"/>
    <property type="evidence" value="ECO:0007669"/>
    <property type="project" value="UniProtKB-SubCell"/>
</dbReference>
<dbReference type="InterPro" id="IPR023547">
    <property type="entry name" value="DGGGP_synth"/>
</dbReference>
<keyword evidence="5 12" id="KW-0812">Transmembrane</keyword>
<comment type="pathway">
    <text evidence="12">Membrane lipid metabolism; glycerophospholipid metabolism.</text>
</comment>
<keyword evidence="10 12" id="KW-0594">Phospholipid biosynthesis</keyword>
<evidence type="ECO:0000313" key="13">
    <source>
        <dbReference type="EMBL" id="SEO28640.1"/>
    </source>
</evidence>
<dbReference type="InterPro" id="IPR050475">
    <property type="entry name" value="Prenyltransferase_related"/>
</dbReference>
<sequence>MGTAERVRGLVELTRPVNAVAAGVLTFIGAFVAVGSSLPTVPVLAAVVATVLATGAGNAINDYFDREIDRINAPDRPIPRGAVSPRGALVFSVALFFVAVALVLTLLPLLAIGIAVFNLLALITYTEVFKGLPGVGNGLVAYLGGSTFLFGTAAVWPVDTTVLASVVVLFLLAALSTLAREIVKDVEDVAGDREEGLNTLPIAVGERRALVLAAVLLVVAAVASPVPYLLGTFGVAYLVVVVPADLVMLYAGYEGFGDPTAGQSHLKYGMFLAAIAFVVGRAATLA</sequence>
<keyword evidence="7 12" id="KW-1133">Transmembrane helix</keyword>
<dbReference type="HAMAP" id="MF_01286">
    <property type="entry name" value="DGGGP_synth"/>
    <property type="match status" value="1"/>
</dbReference>
<protein>
    <recommendedName>
        <fullName evidence="12">Digeranylgeranylglyceryl phosphate synthase</fullName>
        <shortName evidence="12">DGGGP synthase</shortName>
        <shortName evidence="12">DGGGPS</shortName>
        <ecNumber evidence="12">2.5.1.42</ecNumber>
    </recommendedName>
    <alternativeName>
        <fullName evidence="12">(S)-2,3-di-O-geranylgeranylglyceryl phosphate synthase</fullName>
    </alternativeName>
    <alternativeName>
        <fullName evidence="12">Geranylgeranylglycerol-phosphate geranylgeranyltransferase</fullName>
    </alternativeName>
</protein>
<dbReference type="UniPathway" id="UPA00940"/>
<dbReference type="InterPro" id="IPR044878">
    <property type="entry name" value="UbiA_sf"/>
</dbReference>
<keyword evidence="4 12" id="KW-0808">Transferase</keyword>
<dbReference type="PANTHER" id="PTHR42723:SF1">
    <property type="entry name" value="CHLOROPHYLL SYNTHASE, CHLOROPLASTIC"/>
    <property type="match status" value="1"/>
</dbReference>
<keyword evidence="3 12" id="KW-0444">Lipid biosynthesis</keyword>
<feature type="transmembrane region" description="Helical" evidence="12">
    <location>
        <begin position="265"/>
        <end position="283"/>
    </location>
</feature>
<comment type="subcellular location">
    <subcellularLocation>
        <location evidence="1 12">Cell membrane</location>
        <topology evidence="1 12">Multi-pass membrane protein</topology>
    </subcellularLocation>
</comment>
<dbReference type="EC" id="2.5.1.42" evidence="12"/>
<dbReference type="Proteomes" id="UP000198775">
    <property type="component" value="Unassembled WGS sequence"/>
</dbReference>
<dbReference type="OrthoDB" id="11851at2157"/>
<evidence type="ECO:0000256" key="8">
    <source>
        <dbReference type="ARBA" id="ARBA00023098"/>
    </source>
</evidence>
<evidence type="ECO:0000256" key="6">
    <source>
        <dbReference type="ARBA" id="ARBA00022842"/>
    </source>
</evidence>
<evidence type="ECO:0000256" key="5">
    <source>
        <dbReference type="ARBA" id="ARBA00022692"/>
    </source>
</evidence>
<dbReference type="GO" id="GO:0047295">
    <property type="term" value="F:geranylgeranylglycerol-phosphate geranylgeranyltransferase activity"/>
    <property type="evidence" value="ECO:0007669"/>
    <property type="project" value="UniProtKB-UniRule"/>
</dbReference>
<dbReference type="Gene3D" id="1.10.357.140">
    <property type="entry name" value="UbiA prenyltransferase"/>
    <property type="match status" value="1"/>
</dbReference>
<proteinExistence type="inferred from homology"/>
<comment type="catalytic activity">
    <reaction evidence="12">
        <text>sn-3-O-(geranylgeranyl)glycerol 1-phosphate + (2E,6E,10E)-geranylgeranyl diphosphate = 2,3-bis-O-(geranylgeranyl)-sn-glycerol 1-phosphate + diphosphate</text>
        <dbReference type="Rhea" id="RHEA:18109"/>
        <dbReference type="ChEBI" id="CHEBI:33019"/>
        <dbReference type="ChEBI" id="CHEBI:57677"/>
        <dbReference type="ChEBI" id="CHEBI:58756"/>
        <dbReference type="ChEBI" id="CHEBI:58837"/>
        <dbReference type="EC" id="2.5.1.42"/>
    </reaction>
</comment>
<feature type="transmembrane region" description="Helical" evidence="12">
    <location>
        <begin position="209"/>
        <end position="229"/>
    </location>
</feature>
<comment type="function">
    <text evidence="12">Prenyltransferase that catalyzes the transfer of the geranylgeranyl moiety of geranylgeranyl diphosphate (GGPP) to the C2 hydroxyl of (S)-3-O-geranylgeranylglyceryl phosphate (GGGP). This reaction is the second ether-bond-formation step in the biosynthesis of archaeal membrane lipids.</text>
</comment>
<keyword evidence="11 12" id="KW-1208">Phospholipid metabolism</keyword>
<dbReference type="Pfam" id="PF01040">
    <property type="entry name" value="UbiA"/>
    <property type="match status" value="1"/>
</dbReference>
<dbReference type="RefSeq" id="WP_092660485.1">
    <property type="nucleotide sequence ID" value="NZ_FOCX01000010.1"/>
</dbReference>
<gene>
    <name evidence="13" type="ORF">SAMN05216388_1010145</name>
</gene>
<evidence type="ECO:0000256" key="9">
    <source>
        <dbReference type="ARBA" id="ARBA00023136"/>
    </source>
</evidence>
<evidence type="ECO:0000256" key="10">
    <source>
        <dbReference type="ARBA" id="ARBA00023209"/>
    </source>
</evidence>
<dbReference type="Gene3D" id="1.20.120.1780">
    <property type="entry name" value="UbiA prenyltransferase"/>
    <property type="match status" value="1"/>
</dbReference>
<dbReference type="CDD" id="cd13961">
    <property type="entry name" value="PT_UbiA_DGGGPS"/>
    <property type="match status" value="1"/>
</dbReference>
<keyword evidence="6 12" id="KW-0460">Magnesium</keyword>
<evidence type="ECO:0000256" key="4">
    <source>
        <dbReference type="ARBA" id="ARBA00022679"/>
    </source>
</evidence>
<evidence type="ECO:0000256" key="1">
    <source>
        <dbReference type="ARBA" id="ARBA00004651"/>
    </source>
</evidence>
<organism evidence="13 14">
    <name type="scientific">Halorientalis persicus</name>
    <dbReference type="NCBI Taxonomy" id="1367881"/>
    <lineage>
        <taxon>Archaea</taxon>
        <taxon>Methanobacteriati</taxon>
        <taxon>Methanobacteriota</taxon>
        <taxon>Stenosarchaea group</taxon>
        <taxon>Halobacteria</taxon>
        <taxon>Halobacteriales</taxon>
        <taxon>Haloarculaceae</taxon>
        <taxon>Halorientalis</taxon>
    </lineage>
</organism>
<feature type="transmembrane region" description="Helical" evidence="12">
    <location>
        <begin position="89"/>
        <end position="122"/>
    </location>
</feature>
<keyword evidence="8 12" id="KW-0443">Lipid metabolism</keyword>
<keyword evidence="9 12" id="KW-0472">Membrane</keyword>
<comment type="cofactor">
    <cofactor evidence="12">
        <name>Mg(2+)</name>
        <dbReference type="ChEBI" id="CHEBI:18420"/>
    </cofactor>
</comment>
<evidence type="ECO:0000256" key="3">
    <source>
        <dbReference type="ARBA" id="ARBA00022516"/>
    </source>
</evidence>
<evidence type="ECO:0000256" key="2">
    <source>
        <dbReference type="ARBA" id="ARBA00022475"/>
    </source>
</evidence>
<feature type="transmembrane region" description="Helical" evidence="12">
    <location>
        <begin position="235"/>
        <end position="253"/>
    </location>
</feature>
<dbReference type="AlphaFoldDB" id="A0A1H8NG96"/>
<dbReference type="EMBL" id="FOCX01000010">
    <property type="protein sequence ID" value="SEO28640.1"/>
    <property type="molecule type" value="Genomic_DNA"/>
</dbReference>
<feature type="transmembrane region" description="Helical" evidence="12">
    <location>
        <begin position="41"/>
        <end position="60"/>
    </location>
</feature>
<comment type="similarity">
    <text evidence="12">Belongs to the UbiA prenyltransferase family. DGGGP synthase subfamily.</text>
</comment>
<feature type="transmembrane region" description="Helical" evidence="12">
    <location>
        <begin position="162"/>
        <end position="179"/>
    </location>
</feature>
<name>A0A1H8NG96_9EURY</name>
<evidence type="ECO:0000256" key="11">
    <source>
        <dbReference type="ARBA" id="ARBA00023264"/>
    </source>
</evidence>
<dbReference type="InterPro" id="IPR000537">
    <property type="entry name" value="UbiA_prenyltransferase"/>
</dbReference>
<feature type="transmembrane region" description="Helical" evidence="12">
    <location>
        <begin position="134"/>
        <end position="156"/>
    </location>
</feature>
<dbReference type="GO" id="GO:0000287">
    <property type="term" value="F:magnesium ion binding"/>
    <property type="evidence" value="ECO:0007669"/>
    <property type="project" value="UniProtKB-UniRule"/>
</dbReference>
<evidence type="ECO:0000256" key="12">
    <source>
        <dbReference type="HAMAP-Rule" id="MF_01286"/>
    </source>
</evidence>
<dbReference type="NCBIfam" id="NF009521">
    <property type="entry name" value="PRK12882.1"/>
    <property type="match status" value="1"/>
</dbReference>
<evidence type="ECO:0000313" key="14">
    <source>
        <dbReference type="Proteomes" id="UP000198775"/>
    </source>
</evidence>
<evidence type="ECO:0000256" key="7">
    <source>
        <dbReference type="ARBA" id="ARBA00022989"/>
    </source>
</evidence>
<reference evidence="14" key="1">
    <citation type="submission" date="2016-10" db="EMBL/GenBank/DDBJ databases">
        <authorList>
            <person name="Varghese N."/>
            <person name="Submissions S."/>
        </authorList>
    </citation>
    <scope>NUCLEOTIDE SEQUENCE [LARGE SCALE GENOMIC DNA]</scope>
    <source>
        <strain evidence="14">IBRC-M 10043</strain>
    </source>
</reference>
<keyword evidence="14" id="KW-1185">Reference proteome</keyword>
<feature type="transmembrane region" description="Helical" evidence="12">
    <location>
        <begin position="16"/>
        <end position="34"/>
    </location>
</feature>